<dbReference type="Gene3D" id="3.30.750.140">
    <property type="match status" value="1"/>
</dbReference>
<proteinExistence type="predicted"/>
<feature type="region of interest" description="Disordered" evidence="1">
    <location>
        <begin position="102"/>
        <end position="125"/>
    </location>
</feature>
<keyword evidence="4" id="KW-1185">Reference proteome</keyword>
<reference evidence="3 4" key="1">
    <citation type="submission" date="2016-10" db="EMBL/GenBank/DDBJ databases">
        <authorList>
            <person name="de Groot N.N."/>
        </authorList>
    </citation>
    <scope>NUCLEOTIDE SEQUENCE [LARGE SCALE GENOMIC DNA]</scope>
    <source>
        <strain evidence="3 4">DSM 3857</strain>
    </source>
</reference>
<sequence length="321" mass="33616">MIPQTLPAPVAPLMPTAAFAPAGCDSATEGFAACLKEKEAPEPDPALAAAMLRPPAAPLVAFTLRLGGTVYEISVARGDPAPLPDSGPAEATLTETRIMPEPEEASPSADAAPPAPPEGDFTDLPLRNTRQIPEQAPGGSGLVARLVVFQAAEEALPPTALPGFVAQMAGPPQPAAPVADHEPPPPPEPEAMTPETAASPPDSAAECGQTDSRMELTLAPEDLGPLHFSMETQGDVIRVLLSAEQPVSLELLRRHAAELVQNLHDAGYREARMSFGHWQQARASDTRAPPRIVATPPLPEPADSPPQPTRRAGRRGLDIKF</sequence>
<feature type="region of interest" description="Disordered" evidence="1">
    <location>
        <begin position="279"/>
        <end position="321"/>
    </location>
</feature>
<evidence type="ECO:0000313" key="3">
    <source>
        <dbReference type="EMBL" id="SEM46109.1"/>
    </source>
</evidence>
<organism evidence="3 4">
    <name type="scientific">Gemmobacter aquatilis</name>
    <dbReference type="NCBI Taxonomy" id="933059"/>
    <lineage>
        <taxon>Bacteria</taxon>
        <taxon>Pseudomonadati</taxon>
        <taxon>Pseudomonadota</taxon>
        <taxon>Alphaproteobacteria</taxon>
        <taxon>Rhodobacterales</taxon>
        <taxon>Paracoccaceae</taxon>
        <taxon>Gemmobacter</taxon>
    </lineage>
</organism>
<gene>
    <name evidence="3" type="ORF">SAMN04488103_101216</name>
</gene>
<dbReference type="Pfam" id="PF02120">
    <property type="entry name" value="Flg_hook"/>
    <property type="match status" value="1"/>
</dbReference>
<dbReference type="Proteomes" id="UP000198761">
    <property type="component" value="Unassembled WGS sequence"/>
</dbReference>
<dbReference type="EMBL" id="FOCE01000001">
    <property type="protein sequence ID" value="SEM46109.1"/>
    <property type="molecule type" value="Genomic_DNA"/>
</dbReference>
<evidence type="ECO:0000259" key="2">
    <source>
        <dbReference type="Pfam" id="PF02120"/>
    </source>
</evidence>
<feature type="compositionally biased region" description="Low complexity" evidence="1">
    <location>
        <begin position="190"/>
        <end position="201"/>
    </location>
</feature>
<protein>
    <submittedName>
        <fullName evidence="3">Hook-length control protein FliK</fullName>
    </submittedName>
</protein>
<dbReference type="CDD" id="cd17470">
    <property type="entry name" value="T3SS_Flik_C"/>
    <property type="match status" value="1"/>
</dbReference>
<name>A0A1H7YLS5_9RHOB</name>
<dbReference type="InterPro" id="IPR038610">
    <property type="entry name" value="FliK-like_C_sf"/>
</dbReference>
<evidence type="ECO:0000256" key="1">
    <source>
        <dbReference type="SAM" id="MobiDB-lite"/>
    </source>
</evidence>
<evidence type="ECO:0000313" key="4">
    <source>
        <dbReference type="Proteomes" id="UP000198761"/>
    </source>
</evidence>
<dbReference type="AlphaFoldDB" id="A0A1H7YLS5"/>
<dbReference type="STRING" id="933059.SAMN04488103_101216"/>
<feature type="domain" description="Flagellar hook-length control protein-like C-terminal" evidence="2">
    <location>
        <begin position="209"/>
        <end position="279"/>
    </location>
</feature>
<feature type="compositionally biased region" description="Pro residues" evidence="1">
    <location>
        <begin position="296"/>
        <end position="308"/>
    </location>
</feature>
<dbReference type="InterPro" id="IPR021136">
    <property type="entry name" value="Flagellar_hook_control-like_C"/>
</dbReference>
<accession>A0A1H7YLS5</accession>
<feature type="region of interest" description="Disordered" evidence="1">
    <location>
        <begin position="166"/>
        <end position="209"/>
    </location>
</feature>